<evidence type="ECO:0000313" key="1">
    <source>
        <dbReference type="EMBL" id="EDR99405.1"/>
    </source>
</evidence>
<dbReference type="Proteomes" id="UP000005326">
    <property type="component" value="Unassembled WGS sequence"/>
</dbReference>
<sequence>MLKWCGESRPPYTSCRQYANSLKGEFEPAHCRKGAARAARRQTRCENAQAV</sequence>
<name>B0MRI7_9FIRM</name>
<dbReference type="EMBL" id="ABCA03000055">
    <property type="protein sequence ID" value="EDR99405.1"/>
    <property type="molecule type" value="Genomic_DNA"/>
</dbReference>
<accession>B0MRI7</accession>
<proteinExistence type="predicted"/>
<organism evidence="1 2">
    <name type="scientific">[Eubacterium] siraeum DSM 15702</name>
    <dbReference type="NCBI Taxonomy" id="428128"/>
    <lineage>
        <taxon>Bacteria</taxon>
        <taxon>Bacillati</taxon>
        <taxon>Bacillota</taxon>
        <taxon>Clostridia</taxon>
        <taxon>Eubacteriales</taxon>
        <taxon>Oscillospiraceae</taxon>
        <taxon>Oscillospiraceae incertae sedis</taxon>
    </lineage>
</organism>
<gene>
    <name evidence="1" type="ORF">EUBSIR_02464</name>
</gene>
<evidence type="ECO:0000313" key="2">
    <source>
        <dbReference type="Proteomes" id="UP000005326"/>
    </source>
</evidence>
<comment type="caution">
    <text evidence="1">The sequence shown here is derived from an EMBL/GenBank/DDBJ whole genome shotgun (WGS) entry which is preliminary data.</text>
</comment>
<reference evidence="1" key="2">
    <citation type="submission" date="2014-06" db="EMBL/GenBank/DDBJ databases">
        <title>Draft genome sequence of Eubacterium siraeum (DSM 15702).</title>
        <authorList>
            <person name="Sudarsanam P."/>
            <person name="Ley R."/>
            <person name="Guruge J."/>
            <person name="Turnbaugh P.J."/>
            <person name="Mahowald M."/>
            <person name="Liep D."/>
            <person name="Gordon J."/>
        </authorList>
    </citation>
    <scope>NUCLEOTIDE SEQUENCE</scope>
    <source>
        <strain evidence="1">DSM 15702</strain>
    </source>
</reference>
<protein>
    <submittedName>
        <fullName evidence="1">Uncharacterized protein</fullName>
    </submittedName>
</protein>
<keyword evidence="2" id="KW-1185">Reference proteome</keyword>
<dbReference type="AlphaFoldDB" id="B0MRI7"/>
<reference evidence="1" key="1">
    <citation type="submission" date="2007-10" db="EMBL/GenBank/DDBJ databases">
        <authorList>
            <person name="Fulton L."/>
            <person name="Clifton S."/>
            <person name="Fulton B."/>
            <person name="Xu J."/>
            <person name="Minx P."/>
            <person name="Pepin K.H."/>
            <person name="Johnson M."/>
            <person name="Thiruvilangam P."/>
            <person name="Bhonagiri V."/>
            <person name="Nash W.E."/>
            <person name="Mardis E.R."/>
            <person name="Wilson R.K."/>
        </authorList>
    </citation>
    <scope>NUCLEOTIDE SEQUENCE [LARGE SCALE GENOMIC DNA]</scope>
    <source>
        <strain evidence="1">DSM 15702</strain>
    </source>
</reference>